<dbReference type="PROSITE" id="PS00631">
    <property type="entry name" value="CYTOSOL_AP"/>
    <property type="match status" value="1"/>
</dbReference>
<dbReference type="EMBL" id="JBHSIU010000009">
    <property type="protein sequence ID" value="MFC4997432.1"/>
    <property type="molecule type" value="Genomic_DNA"/>
</dbReference>
<dbReference type="CDD" id="cd00433">
    <property type="entry name" value="Peptidase_M17"/>
    <property type="match status" value="1"/>
</dbReference>
<evidence type="ECO:0000313" key="11">
    <source>
        <dbReference type="Proteomes" id="UP001595912"/>
    </source>
</evidence>
<feature type="binding site" evidence="8">
    <location>
        <position position="285"/>
    </location>
    <ligand>
        <name>Mn(2+)</name>
        <dbReference type="ChEBI" id="CHEBI:29035"/>
        <label>2</label>
    </ligand>
</feature>
<feature type="active site" evidence="8">
    <location>
        <position position="366"/>
    </location>
</feature>
<comment type="catalytic activity">
    <reaction evidence="2 8">
        <text>Release of an N-terminal amino acid, preferentially leucine, but not glutamic or aspartic acids.</text>
        <dbReference type="EC" id="3.4.11.10"/>
    </reaction>
</comment>
<feature type="domain" description="Cytosol aminopeptidase" evidence="9">
    <location>
        <begin position="360"/>
        <end position="367"/>
    </location>
</feature>
<dbReference type="InterPro" id="IPR023042">
    <property type="entry name" value="Peptidase_M17_leu_NH2_pept"/>
</dbReference>
<comment type="caution">
    <text evidence="10">The sequence shown here is derived from an EMBL/GenBank/DDBJ whole genome shotgun (WGS) entry which is preliminary data.</text>
</comment>
<keyword evidence="8" id="KW-0464">Manganese</keyword>
<comment type="function">
    <text evidence="7 8">Presumably involved in the processing and regular turnover of intracellular proteins. Catalyzes the removal of unsubstituted N-terminal amino acids from various peptides.</text>
</comment>
<keyword evidence="5 8" id="KW-0645">Protease</keyword>
<dbReference type="Pfam" id="PF00883">
    <property type="entry name" value="Peptidase_M17"/>
    <property type="match status" value="1"/>
</dbReference>
<dbReference type="Proteomes" id="UP001595912">
    <property type="component" value="Unassembled WGS sequence"/>
</dbReference>
<keyword evidence="11" id="KW-1185">Reference proteome</keyword>
<feature type="binding site" evidence="8">
    <location>
        <position position="285"/>
    </location>
    <ligand>
        <name>Mn(2+)</name>
        <dbReference type="ChEBI" id="CHEBI:29035"/>
        <label>1</label>
    </ligand>
</feature>
<feature type="binding site" evidence="8">
    <location>
        <position position="280"/>
    </location>
    <ligand>
        <name>Mn(2+)</name>
        <dbReference type="ChEBI" id="CHEBI:29035"/>
        <label>2</label>
    </ligand>
</feature>
<feature type="active site" evidence="8">
    <location>
        <position position="292"/>
    </location>
</feature>
<comment type="subcellular location">
    <subcellularLocation>
        <location evidence="8">Cytoplasm</location>
    </subcellularLocation>
</comment>
<proteinExistence type="inferred from homology"/>
<evidence type="ECO:0000256" key="8">
    <source>
        <dbReference type="HAMAP-Rule" id="MF_00181"/>
    </source>
</evidence>
<dbReference type="InterPro" id="IPR043472">
    <property type="entry name" value="Macro_dom-like"/>
</dbReference>
<comment type="cofactor">
    <cofactor evidence="8">
        <name>Mn(2+)</name>
        <dbReference type="ChEBI" id="CHEBI:29035"/>
    </cofactor>
    <text evidence="8">Binds 2 manganese ions per subunit.</text>
</comment>
<protein>
    <recommendedName>
        <fullName evidence="8">Probable cytosol aminopeptidase</fullName>
        <ecNumber evidence="8">3.4.11.1</ecNumber>
    </recommendedName>
    <alternativeName>
        <fullName evidence="8">Leucine aminopeptidase</fullName>
        <shortName evidence="8">LAP</shortName>
        <ecNumber evidence="8">3.4.11.10</ecNumber>
    </alternativeName>
    <alternativeName>
        <fullName evidence="8">Leucyl aminopeptidase</fullName>
    </alternativeName>
</protein>
<feature type="binding site" evidence="8">
    <location>
        <position position="362"/>
    </location>
    <ligand>
        <name>Mn(2+)</name>
        <dbReference type="ChEBI" id="CHEBI:29035"/>
        <label>1</label>
    </ligand>
</feature>
<organism evidence="10 11">
    <name type="scientific">Dactylosporangium cerinum</name>
    <dbReference type="NCBI Taxonomy" id="1434730"/>
    <lineage>
        <taxon>Bacteria</taxon>
        <taxon>Bacillati</taxon>
        <taxon>Actinomycetota</taxon>
        <taxon>Actinomycetes</taxon>
        <taxon>Micromonosporales</taxon>
        <taxon>Micromonosporaceae</taxon>
        <taxon>Dactylosporangium</taxon>
    </lineage>
</organism>
<evidence type="ECO:0000259" key="9">
    <source>
        <dbReference type="PROSITE" id="PS00631"/>
    </source>
</evidence>
<evidence type="ECO:0000313" key="10">
    <source>
        <dbReference type="EMBL" id="MFC4997432.1"/>
    </source>
</evidence>
<keyword evidence="8" id="KW-0963">Cytoplasm</keyword>
<dbReference type="EC" id="3.4.11.1" evidence="8"/>
<dbReference type="Gene3D" id="3.40.220.10">
    <property type="entry name" value="Leucine Aminopeptidase, subunit E, domain 1"/>
    <property type="match status" value="1"/>
</dbReference>
<evidence type="ECO:0000256" key="5">
    <source>
        <dbReference type="ARBA" id="ARBA00022670"/>
    </source>
</evidence>
<dbReference type="SUPFAM" id="SSF53187">
    <property type="entry name" value="Zn-dependent exopeptidases"/>
    <property type="match status" value="1"/>
</dbReference>
<evidence type="ECO:0000256" key="4">
    <source>
        <dbReference type="ARBA" id="ARBA00022438"/>
    </source>
</evidence>
<gene>
    <name evidence="8" type="primary">pepA</name>
    <name evidence="10" type="ORF">ACFPIJ_06310</name>
</gene>
<evidence type="ECO:0000256" key="6">
    <source>
        <dbReference type="ARBA" id="ARBA00022801"/>
    </source>
</evidence>
<evidence type="ECO:0000256" key="2">
    <source>
        <dbReference type="ARBA" id="ARBA00000967"/>
    </source>
</evidence>
<evidence type="ECO:0000256" key="3">
    <source>
        <dbReference type="ARBA" id="ARBA00009528"/>
    </source>
</evidence>
<keyword evidence="8" id="KW-0479">Metal-binding</keyword>
<dbReference type="PANTHER" id="PTHR11963">
    <property type="entry name" value="LEUCINE AMINOPEPTIDASE-RELATED"/>
    <property type="match status" value="1"/>
</dbReference>
<dbReference type="PRINTS" id="PR00481">
    <property type="entry name" value="LAMNOPPTDASE"/>
</dbReference>
<dbReference type="EC" id="3.4.11.10" evidence="8"/>
<dbReference type="SUPFAM" id="SSF52949">
    <property type="entry name" value="Macro domain-like"/>
    <property type="match status" value="1"/>
</dbReference>
<dbReference type="HAMAP" id="MF_00181">
    <property type="entry name" value="Cytosol_peptidase_M17"/>
    <property type="match status" value="1"/>
</dbReference>
<feature type="binding site" evidence="8">
    <location>
        <position position="364"/>
    </location>
    <ligand>
        <name>Mn(2+)</name>
        <dbReference type="ChEBI" id="CHEBI:29035"/>
        <label>2</label>
    </ligand>
</feature>
<evidence type="ECO:0000256" key="1">
    <source>
        <dbReference type="ARBA" id="ARBA00000135"/>
    </source>
</evidence>
<feature type="binding site" evidence="8">
    <location>
        <position position="303"/>
    </location>
    <ligand>
        <name>Mn(2+)</name>
        <dbReference type="ChEBI" id="CHEBI:29035"/>
        <label>2</label>
    </ligand>
</feature>
<evidence type="ECO:0000256" key="7">
    <source>
        <dbReference type="ARBA" id="ARBA00049972"/>
    </source>
</evidence>
<accession>A0ABV9VM20</accession>
<comment type="catalytic activity">
    <reaction evidence="1 8">
        <text>Release of an N-terminal amino acid, Xaa-|-Yaa-, in which Xaa is preferably Leu, but may be other amino acids including Pro although not Arg or Lys, and Yaa may be Pro. Amino acid amides and methyl esters are also readily hydrolyzed, but rates on arylamides are exceedingly low.</text>
        <dbReference type="EC" id="3.4.11.1"/>
    </reaction>
</comment>
<reference evidence="11" key="1">
    <citation type="journal article" date="2019" name="Int. J. Syst. Evol. Microbiol.">
        <title>The Global Catalogue of Microorganisms (GCM) 10K type strain sequencing project: providing services to taxonomists for standard genome sequencing and annotation.</title>
        <authorList>
            <consortium name="The Broad Institute Genomics Platform"/>
            <consortium name="The Broad Institute Genome Sequencing Center for Infectious Disease"/>
            <person name="Wu L."/>
            <person name="Ma J."/>
        </authorList>
    </citation>
    <scope>NUCLEOTIDE SEQUENCE [LARGE SCALE GENOMIC DNA]</scope>
    <source>
        <strain evidence="11">CGMCC 4.7152</strain>
    </source>
</reference>
<dbReference type="InterPro" id="IPR011356">
    <property type="entry name" value="Leucine_aapep/pepB"/>
</dbReference>
<comment type="similarity">
    <text evidence="3 8">Belongs to the peptidase M17 family.</text>
</comment>
<dbReference type="Gene3D" id="3.40.630.10">
    <property type="entry name" value="Zn peptidases"/>
    <property type="match status" value="1"/>
</dbReference>
<feature type="binding site" evidence="8">
    <location>
        <position position="364"/>
    </location>
    <ligand>
        <name>Mn(2+)</name>
        <dbReference type="ChEBI" id="CHEBI:29035"/>
        <label>1</label>
    </ligand>
</feature>
<keyword evidence="6 8" id="KW-0378">Hydrolase</keyword>
<dbReference type="InterPro" id="IPR000819">
    <property type="entry name" value="Peptidase_M17_C"/>
</dbReference>
<sequence>MGGTLLLDIRFATARNASGAVAVVVPAGSANADATADDLSPAELEAARFAAVRLSLTRLKLGPADLDDVTAFLADVEHSGSAGTMHKLPRPGRRPDKLLFVGVGPGDEAGWRVAGAKLAKSAGKEPTLTILLPDDVTPAAVRGLGEGLWLASYRFRLGADEPPELRRVVLASSAGAVASAADLAGGLALAKVVAESTILARDLTNMPSDEKTPAWFAKRVEKAAAGIPGVTTTVRDPKNLAEQGFNAILAVGGGSTRGPRLVELSWRPRGARRHVVLVGKGITFDTGGVCIKPLSGMKLMRKDMAGAAAVIGATLAAAALRLPLRITALAPLAENALGADSFRPGDVIRHYGGTTSEIHNTDAEGRLVLGDAMAYAVRRLRPDAIIDLATLTGAQGVALGKRTAALYSHSDALATSLAEAAAVAGESMWRMPLHDDYVEALDSDVADIVNSTDVGAGSLMAALYLREFTGGLREQWAHLDMSSSAWADSADGELTKGATGWGVRTLTRWLEATA</sequence>
<dbReference type="PANTHER" id="PTHR11963:SF23">
    <property type="entry name" value="CYTOSOL AMINOPEPTIDASE"/>
    <property type="match status" value="1"/>
</dbReference>
<dbReference type="GO" id="GO:0004177">
    <property type="term" value="F:aminopeptidase activity"/>
    <property type="evidence" value="ECO:0007669"/>
    <property type="project" value="UniProtKB-KW"/>
</dbReference>
<name>A0ABV9VM20_9ACTN</name>
<dbReference type="RefSeq" id="WP_380113647.1">
    <property type="nucleotide sequence ID" value="NZ_JBHSIU010000009.1"/>
</dbReference>
<keyword evidence="4 8" id="KW-0031">Aminopeptidase</keyword>